<dbReference type="GeneID" id="87586853"/>
<accession>A0ABQ0T9A1</accession>
<dbReference type="EMBL" id="BJOL01000010">
    <property type="protein sequence ID" value="GED57653.1"/>
    <property type="molecule type" value="Genomic_DNA"/>
</dbReference>
<keyword evidence="3" id="KW-0804">Transcription</keyword>
<comment type="caution">
    <text evidence="5">The sequence shown here is derived from an EMBL/GenBank/DDBJ whole genome shotgun (WGS) entry which is preliminary data.</text>
</comment>
<dbReference type="SMART" id="SM00342">
    <property type="entry name" value="HTH_ARAC"/>
    <property type="match status" value="1"/>
</dbReference>
<organism evidence="5 6">
    <name type="scientific">Brevibacillus formosus</name>
    <dbReference type="NCBI Taxonomy" id="54913"/>
    <lineage>
        <taxon>Bacteria</taxon>
        <taxon>Bacillati</taxon>
        <taxon>Bacillota</taxon>
        <taxon>Bacilli</taxon>
        <taxon>Bacillales</taxon>
        <taxon>Paenibacillaceae</taxon>
        <taxon>Brevibacillus</taxon>
    </lineage>
</organism>
<sequence length="267" mass="30862">MNNEASGAKLSPPSFFAMTAIQKVNVESWQDYQEPEDYTMIVATDGEGLIEIESCTYRFTRERCWIAAPRQNVRISCTSHVLDYYSLTFRVVHTGAPMEEQASVDFFCIGELTCTPFSRVVELITEIYKHRDATEALQLFFNHVRFEELLCVLALQNVPGKTSLDPRRAVERSITYVEEHYQEPLTVDQLAQEANVPRWRYTQLFKERTGEILLDYINQLRINRAKQLLLMTGDRIKEIAQNVGFNSEYYCNRRLKQAEGSLLAHLG</sequence>
<dbReference type="InterPro" id="IPR009057">
    <property type="entry name" value="Homeodomain-like_sf"/>
</dbReference>
<evidence type="ECO:0000313" key="5">
    <source>
        <dbReference type="EMBL" id="GED57653.1"/>
    </source>
</evidence>
<dbReference type="Pfam" id="PF12833">
    <property type="entry name" value="HTH_18"/>
    <property type="match status" value="1"/>
</dbReference>
<feature type="domain" description="HTH araC/xylS-type" evidence="4">
    <location>
        <begin position="171"/>
        <end position="267"/>
    </location>
</feature>
<evidence type="ECO:0000256" key="3">
    <source>
        <dbReference type="ARBA" id="ARBA00023163"/>
    </source>
</evidence>
<evidence type="ECO:0000313" key="6">
    <source>
        <dbReference type="Proteomes" id="UP000319498"/>
    </source>
</evidence>
<reference evidence="5 6" key="1">
    <citation type="submission" date="2019-06" db="EMBL/GenBank/DDBJ databases">
        <title>Whole genome shotgun sequence of Brevibacillus formosus NBRC 15716.</title>
        <authorList>
            <person name="Hosoyama A."/>
            <person name="Uohara A."/>
            <person name="Ohji S."/>
            <person name="Ichikawa N."/>
        </authorList>
    </citation>
    <scope>NUCLEOTIDE SEQUENCE [LARGE SCALE GENOMIC DNA]</scope>
    <source>
        <strain evidence="5 6">NBRC 15716</strain>
    </source>
</reference>
<evidence type="ECO:0000259" key="4">
    <source>
        <dbReference type="PROSITE" id="PS01124"/>
    </source>
</evidence>
<dbReference type="Gene3D" id="1.10.10.60">
    <property type="entry name" value="Homeodomain-like"/>
    <property type="match status" value="2"/>
</dbReference>
<name>A0ABQ0T9A1_9BACL</name>
<evidence type="ECO:0000256" key="1">
    <source>
        <dbReference type="ARBA" id="ARBA00023015"/>
    </source>
</evidence>
<dbReference type="SUPFAM" id="SSF46689">
    <property type="entry name" value="Homeodomain-like"/>
    <property type="match status" value="2"/>
</dbReference>
<dbReference type="InterPro" id="IPR018060">
    <property type="entry name" value="HTH_AraC"/>
</dbReference>
<dbReference type="PANTHER" id="PTHR43280">
    <property type="entry name" value="ARAC-FAMILY TRANSCRIPTIONAL REGULATOR"/>
    <property type="match status" value="1"/>
</dbReference>
<dbReference type="PANTHER" id="PTHR43280:SF28">
    <property type="entry name" value="HTH-TYPE TRANSCRIPTIONAL ACTIVATOR RHAS"/>
    <property type="match status" value="1"/>
</dbReference>
<evidence type="ECO:0000256" key="2">
    <source>
        <dbReference type="ARBA" id="ARBA00023125"/>
    </source>
</evidence>
<protein>
    <recommendedName>
        <fullName evidence="4">HTH araC/xylS-type domain-containing protein</fullName>
    </recommendedName>
</protein>
<proteinExistence type="predicted"/>
<gene>
    <name evidence="5" type="ORF">BFO01nite_17850</name>
</gene>
<keyword evidence="6" id="KW-1185">Reference proteome</keyword>
<dbReference type="RefSeq" id="WP_236697913.1">
    <property type="nucleotide sequence ID" value="NZ_BJOL01000010.1"/>
</dbReference>
<keyword evidence="1" id="KW-0805">Transcription regulation</keyword>
<keyword evidence="2" id="KW-0238">DNA-binding</keyword>
<dbReference type="PROSITE" id="PS01124">
    <property type="entry name" value="HTH_ARAC_FAMILY_2"/>
    <property type="match status" value="1"/>
</dbReference>
<dbReference type="Proteomes" id="UP000319498">
    <property type="component" value="Unassembled WGS sequence"/>
</dbReference>